<evidence type="ECO:0000313" key="3">
    <source>
        <dbReference type="Proteomes" id="UP000017840"/>
    </source>
</evidence>
<evidence type="ECO:0000256" key="1">
    <source>
        <dbReference type="SAM" id="MobiDB-lite"/>
    </source>
</evidence>
<evidence type="ECO:0000313" key="2">
    <source>
        <dbReference type="EMBL" id="ESP86875.1"/>
    </source>
</evidence>
<feature type="region of interest" description="Disordered" evidence="1">
    <location>
        <begin position="77"/>
        <end position="111"/>
    </location>
</feature>
<accession>V4H872</accession>
<dbReference type="Proteomes" id="UP000017840">
    <property type="component" value="Unassembled WGS sequence"/>
</dbReference>
<dbReference type="AlphaFoldDB" id="V4H872"/>
<name>V4H872_9EURY</name>
<gene>
    <name evidence="2" type="ORF">K933_16477</name>
</gene>
<protein>
    <submittedName>
        <fullName evidence="2">Uncharacterized protein</fullName>
    </submittedName>
</protein>
<keyword evidence="3" id="KW-1185">Reference proteome</keyword>
<dbReference type="eggNOG" id="ENOG502N5M2">
    <property type="taxonomic scope" value="Archaea"/>
</dbReference>
<dbReference type="EMBL" id="ASGZ01000068">
    <property type="protein sequence ID" value="ESP86875.1"/>
    <property type="molecule type" value="Genomic_DNA"/>
</dbReference>
<dbReference type="OrthoDB" id="267719at2157"/>
<sequence>MRDVVEELEAVALHDRVTVELDDGTTVAGTAAPVEFDQNNRLRIELRPDDAAGSDERYELAASVDDGEWSPVRVRRQSGDEDWAEMGEAVSVTRGDERQSDDDGAAGSDDR</sequence>
<organism evidence="2 3">
    <name type="scientific">Candidatus Halobonum tyrrellensis G22</name>
    <dbReference type="NCBI Taxonomy" id="1324957"/>
    <lineage>
        <taxon>Archaea</taxon>
        <taxon>Methanobacteriati</taxon>
        <taxon>Methanobacteriota</taxon>
        <taxon>Stenosarchaea group</taxon>
        <taxon>Halobacteria</taxon>
        <taxon>Halobacteriales</taxon>
        <taxon>Haloferacaceae</taxon>
        <taxon>Candidatus Halobonum</taxon>
    </lineage>
</organism>
<comment type="caution">
    <text evidence="2">The sequence shown here is derived from an EMBL/GenBank/DDBJ whole genome shotgun (WGS) entry which is preliminary data.</text>
</comment>
<dbReference type="RefSeq" id="WP_023395863.1">
    <property type="nucleotide sequence ID" value="NZ_ASGZ01000068.1"/>
</dbReference>
<proteinExistence type="predicted"/>
<reference evidence="2 3" key="1">
    <citation type="journal article" date="2013" name="Genome Announc.">
        <title>Draft Genome Sequence of 'Candidatus Halobonum tyrrellensis' Strain G22, Isolated from the Hypersaline Waters of Lake Tyrrell, Australia.</title>
        <authorList>
            <person name="Ugalde J.A."/>
            <person name="Narasingarao P."/>
            <person name="Kuo S."/>
            <person name="Podell S."/>
            <person name="Allen E.E."/>
        </authorList>
    </citation>
    <scope>NUCLEOTIDE SEQUENCE [LARGE SCALE GENOMIC DNA]</scope>
    <source>
        <strain evidence="2 3">G22</strain>
    </source>
</reference>